<organism evidence="1 2">
    <name type="scientific">Linnemannia gamsii</name>
    <dbReference type="NCBI Taxonomy" id="64522"/>
    <lineage>
        <taxon>Eukaryota</taxon>
        <taxon>Fungi</taxon>
        <taxon>Fungi incertae sedis</taxon>
        <taxon>Mucoromycota</taxon>
        <taxon>Mortierellomycotina</taxon>
        <taxon>Mortierellomycetes</taxon>
        <taxon>Mortierellales</taxon>
        <taxon>Mortierellaceae</taxon>
        <taxon>Linnemannia</taxon>
    </lineage>
</organism>
<proteinExistence type="predicted"/>
<reference evidence="1" key="1">
    <citation type="journal article" date="2020" name="Fungal Divers.">
        <title>Resolving the Mortierellaceae phylogeny through synthesis of multi-gene phylogenetics and phylogenomics.</title>
        <authorList>
            <person name="Vandepol N."/>
            <person name="Liber J."/>
            <person name="Desiro A."/>
            <person name="Na H."/>
            <person name="Kennedy M."/>
            <person name="Barry K."/>
            <person name="Grigoriev I.V."/>
            <person name="Miller A.N."/>
            <person name="O'Donnell K."/>
            <person name="Stajich J.E."/>
            <person name="Bonito G."/>
        </authorList>
    </citation>
    <scope>NUCLEOTIDE SEQUENCE</scope>
    <source>
        <strain evidence="1">NVP60</strain>
    </source>
</reference>
<keyword evidence="2" id="KW-1185">Reference proteome</keyword>
<accession>A0A9P6QRT4</accession>
<gene>
    <name evidence="1" type="ORF">BGZ97_006446</name>
</gene>
<comment type="caution">
    <text evidence="1">The sequence shown here is derived from an EMBL/GenBank/DDBJ whole genome shotgun (WGS) entry which is preliminary data.</text>
</comment>
<dbReference type="AlphaFoldDB" id="A0A9P6QRT4"/>
<sequence length="59" mass="6602">MKAYRLRGMQMMRGATVAARLKPNGLSSNYENVLRNASWSCILRKPGWCTAKIVEESVG</sequence>
<dbReference type="EMBL" id="JAAAIN010002857">
    <property type="protein sequence ID" value="KAG0289505.1"/>
    <property type="molecule type" value="Genomic_DNA"/>
</dbReference>
<name>A0A9P6QRT4_9FUNG</name>
<dbReference type="Proteomes" id="UP000823405">
    <property type="component" value="Unassembled WGS sequence"/>
</dbReference>
<protein>
    <submittedName>
        <fullName evidence="1">Uncharacterized protein</fullName>
    </submittedName>
</protein>
<evidence type="ECO:0000313" key="2">
    <source>
        <dbReference type="Proteomes" id="UP000823405"/>
    </source>
</evidence>
<evidence type="ECO:0000313" key="1">
    <source>
        <dbReference type="EMBL" id="KAG0289505.1"/>
    </source>
</evidence>